<dbReference type="SUPFAM" id="SSF56112">
    <property type="entry name" value="Protein kinase-like (PK-like)"/>
    <property type="match status" value="1"/>
</dbReference>
<proteinExistence type="predicted"/>
<keyword evidence="2" id="KW-0418">Kinase</keyword>
<protein>
    <submittedName>
        <fullName evidence="2">Kinase-like domain-containing protein</fullName>
    </submittedName>
</protein>
<keyword evidence="2" id="KW-0808">Transferase</keyword>
<sequence>MPYAHSIPYFAPAERLPAPLPSIEEIEAGQEMGPEKPIAGQRVVRVGQHFVVKHGWWVRPVEGLNMLYVSDHTTVAVPHVYAIYQQEDAEGRTCTYIVMEYVDGRPLNECWSSLDSEVKETISSQLRGVLDQLRKLPPPSSDEDDDDYAPVFKSVDNGPLHDGLFWTEGEEVPEVNGPFRTEGDIAEALVRKLELEGSDFKPERASYYRRVLPHVLRGDGKPTFTHADLQTKNIMLRPDGVLVLLDWEWAGWYPRYWEYSIAVFGCGFWVDDFHAWVPKFLDEYPNEYLWLATIRGFLWY</sequence>
<evidence type="ECO:0000313" key="2">
    <source>
        <dbReference type="EMBL" id="KAK4243022.1"/>
    </source>
</evidence>
<dbReference type="Pfam" id="PF01636">
    <property type="entry name" value="APH"/>
    <property type="match status" value="1"/>
</dbReference>
<dbReference type="EMBL" id="MU857912">
    <property type="protein sequence ID" value="KAK4243022.1"/>
    <property type="molecule type" value="Genomic_DNA"/>
</dbReference>
<name>A0AAN7CL26_9PEZI</name>
<accession>A0AAN7CL26</accession>
<reference evidence="2" key="2">
    <citation type="submission" date="2023-05" db="EMBL/GenBank/DDBJ databases">
        <authorList>
            <consortium name="Lawrence Berkeley National Laboratory"/>
            <person name="Steindorff A."/>
            <person name="Hensen N."/>
            <person name="Bonometti L."/>
            <person name="Westerberg I."/>
            <person name="Brannstrom I.O."/>
            <person name="Guillou S."/>
            <person name="Cros-Aarteil S."/>
            <person name="Calhoun S."/>
            <person name="Haridas S."/>
            <person name="Kuo A."/>
            <person name="Mondo S."/>
            <person name="Pangilinan J."/>
            <person name="Riley R."/>
            <person name="Labutti K."/>
            <person name="Andreopoulos B."/>
            <person name="Lipzen A."/>
            <person name="Chen C."/>
            <person name="Yanf M."/>
            <person name="Daum C."/>
            <person name="Ng V."/>
            <person name="Clum A."/>
            <person name="Ohm R."/>
            <person name="Martin F."/>
            <person name="Silar P."/>
            <person name="Natvig D."/>
            <person name="Lalanne C."/>
            <person name="Gautier V."/>
            <person name="Ament-Velasquez S.L."/>
            <person name="Kruys A."/>
            <person name="Hutchinson M.I."/>
            <person name="Powell A.J."/>
            <person name="Barry K."/>
            <person name="Miller A.N."/>
            <person name="Grigoriev I.V."/>
            <person name="Debuchy R."/>
            <person name="Gladieux P."/>
            <person name="Thoren M.H."/>
            <person name="Johannesson H."/>
        </authorList>
    </citation>
    <scope>NUCLEOTIDE SEQUENCE</scope>
    <source>
        <strain evidence="2">CBS 359.72</strain>
    </source>
</reference>
<evidence type="ECO:0000259" key="1">
    <source>
        <dbReference type="Pfam" id="PF01636"/>
    </source>
</evidence>
<dbReference type="PANTHER" id="PTHR21310:SF48">
    <property type="entry name" value="AMINOGLYCOSIDE PHOSPHOTRANSFERASE DOMAIN-CONTAINING PROTEIN"/>
    <property type="match status" value="1"/>
</dbReference>
<gene>
    <name evidence="2" type="ORF">C7999DRAFT_18555</name>
</gene>
<dbReference type="AlphaFoldDB" id="A0AAN7CL26"/>
<dbReference type="InterPro" id="IPR002575">
    <property type="entry name" value="Aminoglycoside_PTrfase"/>
</dbReference>
<keyword evidence="3" id="KW-1185">Reference proteome</keyword>
<reference evidence="2" key="1">
    <citation type="journal article" date="2023" name="Mol. Phylogenet. Evol.">
        <title>Genome-scale phylogeny and comparative genomics of the fungal order Sordariales.</title>
        <authorList>
            <person name="Hensen N."/>
            <person name="Bonometti L."/>
            <person name="Westerberg I."/>
            <person name="Brannstrom I.O."/>
            <person name="Guillou S."/>
            <person name="Cros-Aarteil S."/>
            <person name="Calhoun S."/>
            <person name="Haridas S."/>
            <person name="Kuo A."/>
            <person name="Mondo S."/>
            <person name="Pangilinan J."/>
            <person name="Riley R."/>
            <person name="LaButti K."/>
            <person name="Andreopoulos B."/>
            <person name="Lipzen A."/>
            <person name="Chen C."/>
            <person name="Yan M."/>
            <person name="Daum C."/>
            <person name="Ng V."/>
            <person name="Clum A."/>
            <person name="Steindorff A."/>
            <person name="Ohm R.A."/>
            <person name="Martin F."/>
            <person name="Silar P."/>
            <person name="Natvig D.O."/>
            <person name="Lalanne C."/>
            <person name="Gautier V."/>
            <person name="Ament-Velasquez S.L."/>
            <person name="Kruys A."/>
            <person name="Hutchinson M.I."/>
            <person name="Powell A.J."/>
            <person name="Barry K."/>
            <person name="Miller A.N."/>
            <person name="Grigoriev I.V."/>
            <person name="Debuchy R."/>
            <person name="Gladieux P."/>
            <person name="Hiltunen Thoren M."/>
            <person name="Johannesson H."/>
        </authorList>
    </citation>
    <scope>NUCLEOTIDE SEQUENCE</scope>
    <source>
        <strain evidence="2">CBS 359.72</strain>
    </source>
</reference>
<dbReference type="InterPro" id="IPR011009">
    <property type="entry name" value="Kinase-like_dom_sf"/>
</dbReference>
<organism evidence="2 3">
    <name type="scientific">Corynascus novoguineensis</name>
    <dbReference type="NCBI Taxonomy" id="1126955"/>
    <lineage>
        <taxon>Eukaryota</taxon>
        <taxon>Fungi</taxon>
        <taxon>Dikarya</taxon>
        <taxon>Ascomycota</taxon>
        <taxon>Pezizomycotina</taxon>
        <taxon>Sordariomycetes</taxon>
        <taxon>Sordariomycetidae</taxon>
        <taxon>Sordariales</taxon>
        <taxon>Chaetomiaceae</taxon>
        <taxon>Corynascus</taxon>
    </lineage>
</organism>
<dbReference type="Gene3D" id="3.90.1200.10">
    <property type="match status" value="1"/>
</dbReference>
<dbReference type="GO" id="GO:0016301">
    <property type="term" value="F:kinase activity"/>
    <property type="evidence" value="ECO:0007669"/>
    <property type="project" value="UniProtKB-KW"/>
</dbReference>
<evidence type="ECO:0000313" key="3">
    <source>
        <dbReference type="Proteomes" id="UP001303647"/>
    </source>
</evidence>
<comment type="caution">
    <text evidence="2">The sequence shown here is derived from an EMBL/GenBank/DDBJ whole genome shotgun (WGS) entry which is preliminary data.</text>
</comment>
<dbReference type="Proteomes" id="UP001303647">
    <property type="component" value="Unassembled WGS sequence"/>
</dbReference>
<feature type="domain" description="Aminoglycoside phosphotransferase" evidence="1">
    <location>
        <begin position="68"/>
        <end position="289"/>
    </location>
</feature>
<dbReference type="PANTHER" id="PTHR21310">
    <property type="entry name" value="AMINOGLYCOSIDE PHOSPHOTRANSFERASE-RELATED-RELATED"/>
    <property type="match status" value="1"/>
</dbReference>
<dbReference type="InterPro" id="IPR051678">
    <property type="entry name" value="AGP_Transferase"/>
</dbReference>